<reference evidence="3" key="1">
    <citation type="submission" date="2025-08" db="UniProtKB">
        <authorList>
            <consortium name="RefSeq"/>
        </authorList>
    </citation>
    <scope>IDENTIFICATION</scope>
    <source>
        <tissue evidence="3">Sperm</tissue>
    </source>
</reference>
<dbReference type="Proteomes" id="UP001318040">
    <property type="component" value="Chromosome 78"/>
</dbReference>
<evidence type="ECO:0000313" key="2">
    <source>
        <dbReference type="Proteomes" id="UP001318040"/>
    </source>
</evidence>
<feature type="compositionally biased region" description="Basic and acidic residues" evidence="1">
    <location>
        <begin position="189"/>
        <end position="199"/>
    </location>
</feature>
<evidence type="ECO:0000313" key="3">
    <source>
        <dbReference type="RefSeq" id="XP_032836975.1"/>
    </source>
</evidence>
<dbReference type="RefSeq" id="XP_032836975.1">
    <property type="nucleotide sequence ID" value="XM_032981084.1"/>
</dbReference>
<accession>A0AAJ7XJT9</accession>
<sequence>MVTLLASGVQCWPLWLWGGGWGEGLLTFYVTGPQQWCLAQTSLFNSTQLPQLQLLHTTSVQLHVTSVQLYVTSEHLHATLLQLLTTSVQLHVLCAPPKQPRDIVQGDSKREGSANCSSIIGHSRQLTGPGNTVNTLTFTFALLLLLQALCLYQGGVGGSLTFCLPESSPWSTLNHLCTAPNQGSSQQGRDSRQLQEGEPHQSCVMTSVLVSTRGTPFGVGRTRNSGGVKGVRTSGVSSVEPRQFPWSLVTQRLLCHPFKFVFVATAFASLLGGGLGGAGVLTVYLPESSPWSTLAQTSNISIQLQTEEAPKGQRSQAVTGQGARSASLMSRFNSTRLRVVASGVEGVQMSGASSGESRPLTGHLVKLKRRCLSNYQRRLRALLLYRSCGGGGGGS</sequence>
<dbReference type="AlphaFoldDB" id="A0AAJ7XJT9"/>
<evidence type="ECO:0000256" key="1">
    <source>
        <dbReference type="SAM" id="MobiDB-lite"/>
    </source>
</evidence>
<feature type="region of interest" description="Disordered" evidence="1">
    <location>
        <begin position="179"/>
        <end position="200"/>
    </location>
</feature>
<gene>
    <name evidence="3" type="primary">LOC116958471</name>
</gene>
<keyword evidence="2" id="KW-1185">Reference proteome</keyword>
<organism evidence="2 3">
    <name type="scientific">Petromyzon marinus</name>
    <name type="common">Sea lamprey</name>
    <dbReference type="NCBI Taxonomy" id="7757"/>
    <lineage>
        <taxon>Eukaryota</taxon>
        <taxon>Metazoa</taxon>
        <taxon>Chordata</taxon>
        <taxon>Craniata</taxon>
        <taxon>Vertebrata</taxon>
        <taxon>Cyclostomata</taxon>
        <taxon>Hyperoartia</taxon>
        <taxon>Petromyzontiformes</taxon>
        <taxon>Petromyzontidae</taxon>
        <taxon>Petromyzon</taxon>
    </lineage>
</organism>
<dbReference type="KEGG" id="pmrn:116958471"/>
<name>A0AAJ7XJT9_PETMA</name>
<protein>
    <submittedName>
        <fullName evidence="3">Uncharacterized protein LOC116958471</fullName>
    </submittedName>
</protein>
<proteinExistence type="predicted"/>